<dbReference type="InterPro" id="IPR050769">
    <property type="entry name" value="NAT_camello-type"/>
</dbReference>
<feature type="domain" description="N-acetyltransferase" evidence="2">
    <location>
        <begin position="1"/>
        <end position="136"/>
    </location>
</feature>
<dbReference type="RefSeq" id="WP_379980923.1">
    <property type="nucleotide sequence ID" value="NZ_JBHUMO010000039.1"/>
</dbReference>
<keyword evidence="4" id="KW-1185">Reference proteome</keyword>
<dbReference type="GO" id="GO:0016746">
    <property type="term" value="F:acyltransferase activity"/>
    <property type="evidence" value="ECO:0007669"/>
    <property type="project" value="UniProtKB-KW"/>
</dbReference>
<evidence type="ECO:0000256" key="1">
    <source>
        <dbReference type="ARBA" id="ARBA00022679"/>
    </source>
</evidence>
<name>A0ABW5TI50_9ENTE</name>
<organism evidence="3 4">
    <name type="scientific">Enterococcus camelliae</name>
    <dbReference type="NCBI Taxonomy" id="453959"/>
    <lineage>
        <taxon>Bacteria</taxon>
        <taxon>Bacillati</taxon>
        <taxon>Bacillota</taxon>
        <taxon>Bacilli</taxon>
        <taxon>Lactobacillales</taxon>
        <taxon>Enterococcaceae</taxon>
        <taxon>Enterococcus</taxon>
    </lineage>
</organism>
<dbReference type="Pfam" id="PF00583">
    <property type="entry name" value="Acetyltransf_1"/>
    <property type="match status" value="1"/>
</dbReference>
<dbReference type="PROSITE" id="PS51186">
    <property type="entry name" value="GNAT"/>
    <property type="match status" value="1"/>
</dbReference>
<evidence type="ECO:0000313" key="4">
    <source>
        <dbReference type="Proteomes" id="UP001597427"/>
    </source>
</evidence>
<proteinExistence type="predicted"/>
<dbReference type="Proteomes" id="UP001597427">
    <property type="component" value="Unassembled WGS sequence"/>
</dbReference>
<evidence type="ECO:0000313" key="3">
    <source>
        <dbReference type="EMBL" id="MFD2728996.1"/>
    </source>
</evidence>
<protein>
    <submittedName>
        <fullName evidence="3">GNAT family N-acetyltransferase</fullName>
        <ecNumber evidence="3">2.3.1.-</ecNumber>
    </submittedName>
</protein>
<dbReference type="InterPro" id="IPR000182">
    <property type="entry name" value="GNAT_dom"/>
</dbReference>
<sequence length="150" mass="17425">MRRIEEVRDLTEEMVDLLLLADPDCVHLTTYHNAVYFTVTDDKQIIGIVAIGNPSEDSFEILNLAIKESHENQGYGSFLLAFAEQYAKQNAKQILWIKTSTTSFKQLYLYQKMGFRCVQIVPNYFSIHYSTPLFENKLRVQDQIILKKIV</sequence>
<dbReference type="PANTHER" id="PTHR13947:SF37">
    <property type="entry name" value="LD18367P"/>
    <property type="match status" value="1"/>
</dbReference>
<dbReference type="Gene3D" id="3.40.630.30">
    <property type="match status" value="1"/>
</dbReference>
<keyword evidence="3" id="KW-0012">Acyltransferase</keyword>
<gene>
    <name evidence="3" type="ORF">ACFSR0_06125</name>
</gene>
<dbReference type="CDD" id="cd04301">
    <property type="entry name" value="NAT_SF"/>
    <property type="match status" value="1"/>
</dbReference>
<accession>A0ABW5TI50</accession>
<reference evidence="4" key="1">
    <citation type="journal article" date="2019" name="Int. J. Syst. Evol. Microbiol.">
        <title>The Global Catalogue of Microorganisms (GCM) 10K type strain sequencing project: providing services to taxonomists for standard genome sequencing and annotation.</title>
        <authorList>
            <consortium name="The Broad Institute Genomics Platform"/>
            <consortium name="The Broad Institute Genome Sequencing Center for Infectious Disease"/>
            <person name="Wu L."/>
            <person name="Ma J."/>
        </authorList>
    </citation>
    <scope>NUCLEOTIDE SEQUENCE [LARGE SCALE GENOMIC DNA]</scope>
    <source>
        <strain evidence="4">TISTR 932</strain>
    </source>
</reference>
<dbReference type="InterPro" id="IPR016181">
    <property type="entry name" value="Acyl_CoA_acyltransferase"/>
</dbReference>
<dbReference type="PANTHER" id="PTHR13947">
    <property type="entry name" value="GNAT FAMILY N-ACETYLTRANSFERASE"/>
    <property type="match status" value="1"/>
</dbReference>
<evidence type="ECO:0000259" key="2">
    <source>
        <dbReference type="PROSITE" id="PS51186"/>
    </source>
</evidence>
<dbReference type="SUPFAM" id="SSF55729">
    <property type="entry name" value="Acyl-CoA N-acyltransferases (Nat)"/>
    <property type="match status" value="1"/>
</dbReference>
<dbReference type="EMBL" id="JBHUMO010000039">
    <property type="protein sequence ID" value="MFD2728996.1"/>
    <property type="molecule type" value="Genomic_DNA"/>
</dbReference>
<keyword evidence="1 3" id="KW-0808">Transferase</keyword>
<comment type="caution">
    <text evidence="3">The sequence shown here is derived from an EMBL/GenBank/DDBJ whole genome shotgun (WGS) entry which is preliminary data.</text>
</comment>
<dbReference type="EC" id="2.3.1.-" evidence="3"/>